<dbReference type="EMBL" id="CP036526">
    <property type="protein sequence ID" value="QDT12413.1"/>
    <property type="molecule type" value="Genomic_DNA"/>
</dbReference>
<feature type="compositionally biased region" description="Low complexity" evidence="2">
    <location>
        <begin position="37"/>
        <end position="48"/>
    </location>
</feature>
<dbReference type="InterPro" id="IPR029025">
    <property type="entry name" value="T3SS_substrate_exporter_C"/>
</dbReference>
<name>A0A517NZ83_9BACT</name>
<evidence type="ECO:0000256" key="3">
    <source>
        <dbReference type="SAM" id="Phobius"/>
    </source>
</evidence>
<keyword evidence="1" id="KW-0175">Coiled coil</keyword>
<accession>A0A517NZ83</accession>
<feature type="transmembrane region" description="Helical" evidence="3">
    <location>
        <begin position="80"/>
        <end position="102"/>
    </location>
</feature>
<proteinExistence type="predicted"/>
<dbReference type="AlphaFoldDB" id="A0A517NZ83"/>
<organism evidence="4 5">
    <name type="scientific">Stieleria marina</name>
    <dbReference type="NCBI Taxonomy" id="1930275"/>
    <lineage>
        <taxon>Bacteria</taxon>
        <taxon>Pseudomonadati</taxon>
        <taxon>Planctomycetota</taxon>
        <taxon>Planctomycetia</taxon>
        <taxon>Pirellulales</taxon>
        <taxon>Pirellulaceae</taxon>
        <taxon>Stieleria</taxon>
    </lineage>
</organism>
<feature type="region of interest" description="Disordered" evidence="2">
    <location>
        <begin position="134"/>
        <end position="157"/>
    </location>
</feature>
<dbReference type="Proteomes" id="UP000319817">
    <property type="component" value="Chromosome"/>
</dbReference>
<evidence type="ECO:0000313" key="4">
    <source>
        <dbReference type="EMBL" id="QDT12413.1"/>
    </source>
</evidence>
<feature type="coiled-coil region" evidence="1">
    <location>
        <begin position="165"/>
        <end position="213"/>
    </location>
</feature>
<reference evidence="4 5" key="1">
    <citation type="submission" date="2019-02" db="EMBL/GenBank/DDBJ databases">
        <title>Deep-cultivation of Planctomycetes and their phenomic and genomic characterization uncovers novel biology.</title>
        <authorList>
            <person name="Wiegand S."/>
            <person name="Jogler M."/>
            <person name="Boedeker C."/>
            <person name="Pinto D."/>
            <person name="Vollmers J."/>
            <person name="Rivas-Marin E."/>
            <person name="Kohn T."/>
            <person name="Peeters S.H."/>
            <person name="Heuer A."/>
            <person name="Rast P."/>
            <person name="Oberbeckmann S."/>
            <person name="Bunk B."/>
            <person name="Jeske O."/>
            <person name="Meyerdierks A."/>
            <person name="Storesund J.E."/>
            <person name="Kallscheuer N."/>
            <person name="Luecker S."/>
            <person name="Lage O.M."/>
            <person name="Pohl T."/>
            <person name="Merkel B.J."/>
            <person name="Hornburger P."/>
            <person name="Mueller R.-W."/>
            <person name="Bruemmer F."/>
            <person name="Labrenz M."/>
            <person name="Spormann A.M."/>
            <person name="Op den Camp H."/>
            <person name="Overmann J."/>
            <person name="Amann R."/>
            <person name="Jetten M.S.M."/>
            <person name="Mascher T."/>
            <person name="Medema M.H."/>
            <person name="Devos D.P."/>
            <person name="Kaster A.-K."/>
            <person name="Ovreas L."/>
            <person name="Rohde M."/>
            <person name="Galperin M.Y."/>
            <person name="Jogler C."/>
        </authorList>
    </citation>
    <scope>NUCLEOTIDE SEQUENCE [LARGE SCALE GENOMIC DNA]</scope>
    <source>
        <strain evidence="4 5">K23_9</strain>
    </source>
</reference>
<keyword evidence="3" id="KW-1133">Transmembrane helix</keyword>
<keyword evidence="3" id="KW-0472">Membrane</keyword>
<feature type="region of interest" description="Disordered" evidence="2">
    <location>
        <begin position="36"/>
        <end position="68"/>
    </location>
</feature>
<evidence type="ECO:0000256" key="2">
    <source>
        <dbReference type="SAM" id="MobiDB-lite"/>
    </source>
</evidence>
<gene>
    <name evidence="4" type="ORF">K239x_44230</name>
</gene>
<keyword evidence="3" id="KW-0812">Transmembrane</keyword>
<evidence type="ECO:0008006" key="6">
    <source>
        <dbReference type="Google" id="ProtNLM"/>
    </source>
</evidence>
<sequence length="909" mass="99730">MPTIKFCPSCGESLGDTQGRFCAICGNEIQNESEQTANSQAAVAESAAKTPNPPVAQEHLPASSDVAAGQTDSTLSKHKWFAAMGIVAAASACIIGFSLMRWPAESDTNNFNAGTNQSGQSRQTQSSLKIDETNRMATQPPAQTQTSGKPAAAGAAQTGLPLEQADAIKKEIESLEDERARVSSELDDASEELDRVKRELKAERDKLLKLISQVERFTKWREAELVIANPTHRAVALVSTAGNPTLKCIDVAEDAWAPIAIMSARGGGALWTEHDHVLARRVHASVQPGEFLTVDQDAAVRSLFRKRDFFESPADPDRRYVSFRLASTDAPQFARFCGADAASIKIQRLGESVSSIPLSQIRPGSARLVNEREAKYLEDGEFLDSCLIRMVEALEQATASTISQPPYLAVKVNTSDGGLRGKPNIAFGLLQLIRRKSAGEVDLDRARYLLESEIYEKLSRLSSQDVGIKLVEPESFGQILKEAFLPNSLAAAAIKLLLQVEDEDDLVADLLIDAVEKTNDRLAYSPVTHLLDIEVAPPAEGGAYHLDLRLRDVRNREVLSAIQGDRKFVVDSDLHFPSSGRMASIRLKKTAARPIEFVEEQPPINRGTLWVPTQTDTSAVVLYEGKRSGTAIYRSLFGKHFHYATPDDVHLTFVEQPELVPLPDRVRVAGYNLMRAILPPSGYVAAIGSNDSASITIGENTGLKAGDRMYASRVTGNTPAKAYRVNLAVPLSVTKVAASHAMIRFGDSGLREQFPEDRLEIGDIVYARRSEMPVVAFSPFEYRGPVDQRAAVRMKYKGARRLRLDTYAGDSTKKLHDRLHELLQDWNVPMVSNDQVRTGVRYGTNRDAGSIETHGRYLPPNARVTHHVTGMVKLASESRCEVDFKVSDPSTNQVFSEFSVSLPINDRSR</sequence>
<dbReference type="SUPFAM" id="SSF160544">
    <property type="entry name" value="EscU C-terminal domain-like"/>
    <property type="match status" value="1"/>
</dbReference>
<evidence type="ECO:0000313" key="5">
    <source>
        <dbReference type="Proteomes" id="UP000319817"/>
    </source>
</evidence>
<protein>
    <recommendedName>
        <fullName evidence="6">Zinc-ribbon domain-containing protein</fullName>
    </recommendedName>
</protein>
<evidence type="ECO:0000256" key="1">
    <source>
        <dbReference type="SAM" id="Coils"/>
    </source>
</evidence>
<keyword evidence="5" id="KW-1185">Reference proteome</keyword>
<dbReference type="OrthoDB" id="9807950at2"/>
<feature type="compositionally biased region" description="Polar residues" evidence="2">
    <location>
        <begin position="135"/>
        <end position="148"/>
    </location>
</feature>